<dbReference type="InterPro" id="IPR036388">
    <property type="entry name" value="WH-like_DNA-bd_sf"/>
</dbReference>
<evidence type="ECO:0000259" key="4">
    <source>
        <dbReference type="PROSITE" id="PS50995"/>
    </source>
</evidence>
<dbReference type="InterPro" id="IPR000835">
    <property type="entry name" value="HTH_MarR-typ"/>
</dbReference>
<evidence type="ECO:0000313" key="5">
    <source>
        <dbReference type="EMBL" id="WLD57257.1"/>
    </source>
</evidence>
<dbReference type="Pfam" id="PF01047">
    <property type="entry name" value="MarR"/>
    <property type="match status" value="1"/>
</dbReference>
<dbReference type="SMART" id="SM00347">
    <property type="entry name" value="HTH_MARR"/>
    <property type="match status" value="1"/>
</dbReference>
<protein>
    <submittedName>
        <fullName evidence="5">MarR family winged helix-turn-helix transcriptional regulator</fullName>
    </submittedName>
</protein>
<keyword evidence="3" id="KW-0804">Transcription</keyword>
<name>A0AB38YD79_9GAMM</name>
<dbReference type="PANTHER" id="PTHR42756:SF1">
    <property type="entry name" value="TRANSCRIPTIONAL REPRESSOR OF EMRAB OPERON"/>
    <property type="match status" value="1"/>
</dbReference>
<dbReference type="InterPro" id="IPR036390">
    <property type="entry name" value="WH_DNA-bd_sf"/>
</dbReference>
<reference evidence="5" key="1">
    <citation type="submission" date="2022-07" db="EMBL/GenBank/DDBJ databases">
        <title>Complete genome sequence of Salinispirillum sp. LH10-3-1 capable of multiple carbohydrate inversion isolated from a soda lake.</title>
        <authorList>
            <person name="Liu J."/>
            <person name="Zhai Y."/>
            <person name="Zhang H."/>
            <person name="Yang H."/>
            <person name="Qu J."/>
            <person name="Li J."/>
        </authorList>
    </citation>
    <scope>NUCLEOTIDE SEQUENCE</scope>
    <source>
        <strain evidence="5">LH 10-3-1</strain>
    </source>
</reference>
<dbReference type="SUPFAM" id="SSF46785">
    <property type="entry name" value="Winged helix' DNA-binding domain"/>
    <property type="match status" value="1"/>
</dbReference>
<evidence type="ECO:0000256" key="3">
    <source>
        <dbReference type="ARBA" id="ARBA00023163"/>
    </source>
</evidence>
<sequence length="150" mass="16686">MQNDRRDSAFGYHLWLLNRLAQGHFSKVLAPLSIGPGQQVYLLALQESECIHQDALAQRLSVDKSNVTRALTALSNEGYLERNKSPADGRQWLVCLTPKGISARREVIAHAQAWMEELKAPLSDAEWQQLTGLLAKVCQPFAGFKPTDSS</sequence>
<dbReference type="Gene3D" id="1.10.10.10">
    <property type="entry name" value="Winged helix-like DNA-binding domain superfamily/Winged helix DNA-binding domain"/>
    <property type="match status" value="1"/>
</dbReference>
<proteinExistence type="predicted"/>
<evidence type="ECO:0000256" key="2">
    <source>
        <dbReference type="ARBA" id="ARBA00023125"/>
    </source>
</evidence>
<dbReference type="PANTHER" id="PTHR42756">
    <property type="entry name" value="TRANSCRIPTIONAL REGULATOR, MARR"/>
    <property type="match status" value="1"/>
</dbReference>
<dbReference type="EMBL" id="CP101717">
    <property type="protein sequence ID" value="WLD57257.1"/>
    <property type="molecule type" value="Genomic_DNA"/>
</dbReference>
<dbReference type="PRINTS" id="PR00598">
    <property type="entry name" value="HTHMARR"/>
</dbReference>
<gene>
    <name evidence="5" type="ORF">NFC81_11060</name>
</gene>
<organism evidence="5">
    <name type="scientific">Salinispirillum sp. LH 10-3-1</name>
    <dbReference type="NCBI Taxonomy" id="2952525"/>
    <lineage>
        <taxon>Bacteria</taxon>
        <taxon>Pseudomonadati</taxon>
        <taxon>Pseudomonadota</taxon>
        <taxon>Gammaproteobacteria</taxon>
        <taxon>Oceanospirillales</taxon>
        <taxon>Saccharospirillaceae</taxon>
        <taxon>Salinispirillum</taxon>
    </lineage>
</organism>
<dbReference type="PROSITE" id="PS50995">
    <property type="entry name" value="HTH_MARR_2"/>
    <property type="match status" value="1"/>
</dbReference>
<keyword evidence="2" id="KW-0238">DNA-binding</keyword>
<dbReference type="RefSeq" id="WP_304994544.1">
    <property type="nucleotide sequence ID" value="NZ_CP101717.1"/>
</dbReference>
<dbReference type="GO" id="GO:0003677">
    <property type="term" value="F:DNA binding"/>
    <property type="evidence" value="ECO:0007669"/>
    <property type="project" value="UniProtKB-KW"/>
</dbReference>
<evidence type="ECO:0000256" key="1">
    <source>
        <dbReference type="ARBA" id="ARBA00023015"/>
    </source>
</evidence>
<accession>A0AB38YD79</accession>
<feature type="domain" description="HTH marR-type" evidence="4">
    <location>
        <begin position="7"/>
        <end position="139"/>
    </location>
</feature>
<dbReference type="GO" id="GO:0003700">
    <property type="term" value="F:DNA-binding transcription factor activity"/>
    <property type="evidence" value="ECO:0007669"/>
    <property type="project" value="InterPro"/>
</dbReference>
<dbReference type="AlphaFoldDB" id="A0AB38YD79"/>
<keyword evidence="1" id="KW-0805">Transcription regulation</keyword>